<reference evidence="2 3" key="1">
    <citation type="submission" date="2017-02" db="EMBL/GenBank/DDBJ databases">
        <title>A draft genome of 'Candidatus Phytoplasma aurantifolia' the agent of the witches-broom disease of lime.</title>
        <authorList>
            <person name="Foissac X."/>
            <person name="Carle P."/>
        </authorList>
    </citation>
    <scope>NUCLEOTIDE SEQUENCE [LARGE SCALE GENOMIC DNA]</scope>
    <source>
        <strain evidence="2 3">WBDL</strain>
    </source>
</reference>
<dbReference type="AlphaFoldDB" id="A0A1S9M0S9"/>
<sequence length="189" mass="22759">TALIYLDINKVKKNNSLILKKIINKNKEEISKFLELSFYFVHNKDIKSKLNSIKSEIESDKENSAIYFRNKGDEFMLEAETQRNNKDFILSNLKYDRAKNNFEKSIEKYSEIKNQFSLVFRKIFISENNNYSNYIDINDNNVFNSNFQYWKTILIILTITNFLILTRFIYKLIIYKINDYKTNMIKFEI</sequence>
<proteinExistence type="predicted"/>
<evidence type="ECO:0000313" key="2">
    <source>
        <dbReference type="EMBL" id="OOP58887.1"/>
    </source>
</evidence>
<feature type="non-terminal residue" evidence="2">
    <location>
        <position position="1"/>
    </location>
</feature>
<protein>
    <submittedName>
        <fullName evidence="2">Uncharacterized protein</fullName>
    </submittedName>
</protein>
<dbReference type="EMBL" id="MWKN01000044">
    <property type="protein sequence ID" value="OOP58887.1"/>
    <property type="molecule type" value="Genomic_DNA"/>
</dbReference>
<organism evidence="2 3">
    <name type="scientific">Candidatus Phytoplasma citri</name>
    <dbReference type="NCBI Taxonomy" id="180978"/>
    <lineage>
        <taxon>Bacteria</taxon>
        <taxon>Bacillati</taxon>
        <taxon>Mycoplasmatota</taxon>
        <taxon>Mollicutes</taxon>
        <taxon>Acholeplasmatales</taxon>
        <taxon>Acholeplasmataceae</taxon>
        <taxon>Candidatus Phytoplasma</taxon>
        <taxon>16SrII (Peanut WB group)</taxon>
    </lineage>
</organism>
<accession>A0A1S9M0S9</accession>
<feature type="transmembrane region" description="Helical" evidence="1">
    <location>
        <begin position="149"/>
        <end position="170"/>
    </location>
</feature>
<keyword evidence="1" id="KW-0812">Transmembrane</keyword>
<evidence type="ECO:0000313" key="3">
    <source>
        <dbReference type="Proteomes" id="UP000189722"/>
    </source>
</evidence>
<evidence type="ECO:0000256" key="1">
    <source>
        <dbReference type="SAM" id="Phobius"/>
    </source>
</evidence>
<keyword evidence="1" id="KW-1133">Transmembrane helix</keyword>
<name>A0A1S9M0S9_9MOLU</name>
<dbReference type="Proteomes" id="UP000189722">
    <property type="component" value="Unassembled WGS sequence"/>
</dbReference>
<gene>
    <name evidence="2" type="ORF">B2G44_01475</name>
</gene>
<keyword evidence="1" id="KW-0472">Membrane</keyword>
<comment type="caution">
    <text evidence="2">The sequence shown here is derived from an EMBL/GenBank/DDBJ whole genome shotgun (WGS) entry which is preliminary data.</text>
</comment>
<dbReference type="RefSeq" id="WP_180372470.1">
    <property type="nucleotide sequence ID" value="NZ_MWKN01000044.1"/>
</dbReference>